<evidence type="ECO:0000256" key="2">
    <source>
        <dbReference type="SAM" id="Phobius"/>
    </source>
</evidence>
<evidence type="ECO:0000256" key="1">
    <source>
        <dbReference type="SAM" id="MobiDB-lite"/>
    </source>
</evidence>
<feature type="transmembrane region" description="Helical" evidence="2">
    <location>
        <begin position="120"/>
        <end position="144"/>
    </location>
</feature>
<dbReference type="RefSeq" id="WP_208472790.1">
    <property type="nucleotide sequence ID" value="NZ_JAGFNS010000041.1"/>
</dbReference>
<keyword evidence="2" id="KW-0812">Transmembrane</keyword>
<proteinExistence type="predicted"/>
<keyword evidence="2" id="KW-1133">Transmembrane helix</keyword>
<feature type="region of interest" description="Disordered" evidence="1">
    <location>
        <begin position="1"/>
        <end position="74"/>
    </location>
</feature>
<evidence type="ECO:0008006" key="5">
    <source>
        <dbReference type="Google" id="ProtNLM"/>
    </source>
</evidence>
<dbReference type="EMBL" id="JAGFNS010000041">
    <property type="protein sequence ID" value="MBO3743538.1"/>
    <property type="molecule type" value="Genomic_DNA"/>
</dbReference>
<reference evidence="3 4" key="1">
    <citation type="submission" date="2021-03" db="EMBL/GenBank/DDBJ databases">
        <title>Actinoplanes flavus sp. nov., a novel actinomycete isolated from Coconut Palm rhizosphere soil.</title>
        <authorList>
            <person name="Luo X."/>
        </authorList>
    </citation>
    <scope>NUCLEOTIDE SEQUENCE [LARGE SCALE GENOMIC DNA]</scope>
    <source>
        <strain evidence="3 4">NEAU-H7</strain>
    </source>
</reference>
<keyword evidence="4" id="KW-1185">Reference proteome</keyword>
<dbReference type="Proteomes" id="UP000679690">
    <property type="component" value="Unassembled WGS sequence"/>
</dbReference>
<protein>
    <recommendedName>
        <fullName evidence="5">Ig-like domain-containing protein</fullName>
    </recommendedName>
</protein>
<evidence type="ECO:0000313" key="4">
    <source>
        <dbReference type="Proteomes" id="UP000679690"/>
    </source>
</evidence>
<organism evidence="3 4">
    <name type="scientific">Actinoplanes flavus</name>
    <dbReference type="NCBI Taxonomy" id="2820290"/>
    <lineage>
        <taxon>Bacteria</taxon>
        <taxon>Bacillati</taxon>
        <taxon>Actinomycetota</taxon>
        <taxon>Actinomycetes</taxon>
        <taxon>Micromonosporales</taxon>
        <taxon>Micromonosporaceae</taxon>
        <taxon>Actinoplanes</taxon>
    </lineage>
</organism>
<comment type="caution">
    <text evidence="3">The sequence shown here is derived from an EMBL/GenBank/DDBJ whole genome shotgun (WGS) entry which is preliminary data.</text>
</comment>
<keyword evidence="2" id="KW-0472">Membrane</keyword>
<name>A0ABS3UY89_9ACTN</name>
<sequence>MTQDPWSGPGGHPEPPPTPEPEPPMPIPPEEPIPVPEPPHTAGTDTAEHPTVSVWQQPPPSGPWHAQHEKPGEWQHQPPAYLAYEHSPPAEIQPPPEPIWVGPPTAHLPPVTDPRRRPTVFLSIAFVATLALCGGGAVSAYYLLRDADNPGAPDPATAVDRFLTAVYTQQDAAAAQDLVCRKSRDEAKLATRIRQISSYAAGYPGPVFRWDEPAVADRDDKRALVDVQVEMSTEDERAAAQDLRFTVIRKSGWLVCEVSG</sequence>
<gene>
    <name evidence="3" type="ORF">J5X75_39180</name>
</gene>
<feature type="compositionally biased region" description="Pro residues" evidence="1">
    <location>
        <begin position="12"/>
        <end position="39"/>
    </location>
</feature>
<accession>A0ABS3UY89</accession>
<evidence type="ECO:0000313" key="3">
    <source>
        <dbReference type="EMBL" id="MBO3743538.1"/>
    </source>
</evidence>